<name>A0AAW0GSH4_9APHY</name>
<gene>
    <name evidence="2" type="ORF">QCA50_004512</name>
</gene>
<dbReference type="SUPFAM" id="SSF53756">
    <property type="entry name" value="UDP-Glycosyltransferase/glycogen phosphorylase"/>
    <property type="match status" value="1"/>
</dbReference>
<sequence>MSLPDSTHIVLLATEAWGHTRPLCTFAARLIQTRPINVTFFTSPSIIDKVLAEVSRSFGPNEQAGRDLIRVAALDLSESKSDEALNFTAYNEAFARAYAQLVNGQTVRCAHSGQEFGPIRSPDAVIMDFFCVPGLEAVRALSQKPVKVLAWMACQATFLIYPFAPVSRGGRGDYRPKVMAEVARTGRPIEEVAEEILFKPLNKVVQIKGIPPLYDYEMTPQEIHMKGSGSMIVMMMQTFIESCDGMVMSTSDVLEPEGVAEIKGWFAETSRKAYAVGPLFPMDEKATAGDKIQSDKSSEIDQFLERTLEAHGPKSLLYIAFGSLYWSTEPEKIWAFLDVVMEKKIPFILSHASPFAVVPDEVAARVKSYGNGILSKWTPQQTILAHPSIGWFVTHAGLNSTLEAISLGIPMICWPFDADQPLLAAQLSETHKVAYELLEVRTEPWGLKPLYRTGKAPTGTLDAVREEARVVLDKAFGEDGMTKRENMKPLQKAILDAWKENGSARKDVERFLASFEH</sequence>
<dbReference type="AlphaFoldDB" id="A0AAW0GSH4"/>
<evidence type="ECO:0000313" key="2">
    <source>
        <dbReference type="EMBL" id="KAK7692877.1"/>
    </source>
</evidence>
<dbReference type="PANTHER" id="PTHR48045">
    <property type="entry name" value="UDP-GLYCOSYLTRANSFERASE 72B1"/>
    <property type="match status" value="1"/>
</dbReference>
<evidence type="ECO:0008006" key="4">
    <source>
        <dbReference type="Google" id="ProtNLM"/>
    </source>
</evidence>
<dbReference type="GO" id="GO:0008194">
    <property type="term" value="F:UDP-glycosyltransferase activity"/>
    <property type="evidence" value="ECO:0007669"/>
    <property type="project" value="InterPro"/>
</dbReference>
<dbReference type="PANTHER" id="PTHR48045:SF31">
    <property type="entry name" value="UDP-GLYCOSYLTRANSFERASE 76B1-LIKE"/>
    <property type="match status" value="1"/>
</dbReference>
<dbReference type="Gene3D" id="3.40.50.2000">
    <property type="entry name" value="Glycogen Phosphorylase B"/>
    <property type="match status" value="2"/>
</dbReference>
<keyword evidence="1" id="KW-0808">Transferase</keyword>
<proteinExistence type="predicted"/>
<organism evidence="2 3">
    <name type="scientific">Cerrena zonata</name>
    <dbReference type="NCBI Taxonomy" id="2478898"/>
    <lineage>
        <taxon>Eukaryota</taxon>
        <taxon>Fungi</taxon>
        <taxon>Dikarya</taxon>
        <taxon>Basidiomycota</taxon>
        <taxon>Agaricomycotina</taxon>
        <taxon>Agaricomycetes</taxon>
        <taxon>Polyporales</taxon>
        <taxon>Cerrenaceae</taxon>
        <taxon>Cerrena</taxon>
    </lineage>
</organism>
<evidence type="ECO:0000256" key="1">
    <source>
        <dbReference type="ARBA" id="ARBA00022679"/>
    </source>
</evidence>
<dbReference type="EMBL" id="JASBNA010000004">
    <property type="protein sequence ID" value="KAK7692877.1"/>
    <property type="molecule type" value="Genomic_DNA"/>
</dbReference>
<dbReference type="Proteomes" id="UP001385951">
    <property type="component" value="Unassembled WGS sequence"/>
</dbReference>
<evidence type="ECO:0000313" key="3">
    <source>
        <dbReference type="Proteomes" id="UP001385951"/>
    </source>
</evidence>
<accession>A0AAW0GSH4</accession>
<reference evidence="2 3" key="1">
    <citation type="submission" date="2022-09" db="EMBL/GenBank/DDBJ databases">
        <authorList>
            <person name="Palmer J.M."/>
        </authorList>
    </citation>
    <scope>NUCLEOTIDE SEQUENCE [LARGE SCALE GENOMIC DNA]</scope>
    <source>
        <strain evidence="2 3">DSM 7382</strain>
    </source>
</reference>
<dbReference type="InterPro" id="IPR002213">
    <property type="entry name" value="UDP_glucos_trans"/>
</dbReference>
<comment type="caution">
    <text evidence="2">The sequence shown here is derived from an EMBL/GenBank/DDBJ whole genome shotgun (WGS) entry which is preliminary data.</text>
</comment>
<dbReference type="Pfam" id="PF00201">
    <property type="entry name" value="UDPGT"/>
    <property type="match status" value="1"/>
</dbReference>
<dbReference type="CDD" id="cd03784">
    <property type="entry name" value="GT1_Gtf-like"/>
    <property type="match status" value="1"/>
</dbReference>
<keyword evidence="3" id="KW-1185">Reference proteome</keyword>
<protein>
    <recommendedName>
        <fullName evidence="4">Glycosyltransferase</fullName>
    </recommendedName>
</protein>